<evidence type="ECO:0000256" key="9">
    <source>
        <dbReference type="HAMAP-Rule" id="MF_01148"/>
    </source>
</evidence>
<evidence type="ECO:0000256" key="3">
    <source>
        <dbReference type="ARBA" id="ARBA00022475"/>
    </source>
</evidence>
<dbReference type="EC" id="2.3.1.269" evidence="9"/>
<evidence type="ECO:0000259" key="10">
    <source>
        <dbReference type="PROSITE" id="PS50263"/>
    </source>
</evidence>
<sequence length="564" mass="63189">MRRLLPVLRPLAAILSGTGMALLFPPHSISKLVWLVMVPLLLALWSLGEEKRKRKAFGLGYLTGLGFFLLNLVWLRTVSDAGWIALSLYLSLFPAAWAVFASTLGNPWRKEAGEEGLFHAPLHAFVCGATWAGLEWLRGWLFTGFGWNPLGVAFHETPVFSQAADLLGATSLSILPIFVQAVLIQICVRRVSQYHSAERRRRVALACTTVLMISCYGYGIWRIRTANQAESIRLKALLVQLNIPQEAGKVEWEALDIHLGYEEDTIAALKKSRPDWVIWPETSLTGRILRMDDGTWAMPSDNLISIDRVREAGNFTLILGLNELEGEMHGEEYWVKENTRAWNTMTVMPPDGSLETFRKHHLVIFGEYIPFVDKLPFLAKIYEQQTGTRFGGGFSVGESLEPMKAQVRGQEVQIIPTVCFEDSVGRLVRKFTRDAPQVIVNITNDGWFKESEGAAQHFANARFRAIELRRPLVRASNTGVSAAVSTTGITLHPQTKKPQELRDANGSTFTRGSLIVDIDIPKHPSRTLYSMIGDWGLIGLSIASLLLMWWRCRRNTLPPEEAEA</sequence>
<evidence type="ECO:0000256" key="4">
    <source>
        <dbReference type="ARBA" id="ARBA00022679"/>
    </source>
</evidence>
<dbReference type="HAMAP" id="MF_01148">
    <property type="entry name" value="Lnt"/>
    <property type="match status" value="1"/>
</dbReference>
<dbReference type="PANTHER" id="PTHR38686:SF1">
    <property type="entry name" value="APOLIPOPROTEIN N-ACYLTRANSFERASE"/>
    <property type="match status" value="1"/>
</dbReference>
<name>A0ABT3G3J3_9BACT</name>
<feature type="transmembrane region" description="Helical" evidence="9">
    <location>
        <begin position="83"/>
        <end position="104"/>
    </location>
</feature>
<comment type="function">
    <text evidence="9">Catalyzes the phospholipid dependent N-acylation of the N-terminal cysteine of apolipoprotein, the last step in lipoprotein maturation.</text>
</comment>
<dbReference type="EMBL" id="JAPDDR010000005">
    <property type="protein sequence ID" value="MCW1914237.1"/>
    <property type="molecule type" value="Genomic_DNA"/>
</dbReference>
<comment type="catalytic activity">
    <reaction evidence="9">
        <text>N-terminal S-1,2-diacyl-sn-glyceryl-L-cysteinyl-[lipoprotein] + a glycerophospholipid = N-acyl-S-1,2-diacyl-sn-glyceryl-L-cysteinyl-[lipoprotein] + a 2-acyl-sn-glycero-3-phospholipid + H(+)</text>
        <dbReference type="Rhea" id="RHEA:48228"/>
        <dbReference type="Rhea" id="RHEA-COMP:14681"/>
        <dbReference type="Rhea" id="RHEA-COMP:14684"/>
        <dbReference type="ChEBI" id="CHEBI:15378"/>
        <dbReference type="ChEBI" id="CHEBI:136912"/>
        <dbReference type="ChEBI" id="CHEBI:140656"/>
        <dbReference type="ChEBI" id="CHEBI:140657"/>
        <dbReference type="ChEBI" id="CHEBI:140660"/>
        <dbReference type="EC" id="2.3.1.269"/>
    </reaction>
</comment>
<dbReference type="InterPro" id="IPR045378">
    <property type="entry name" value="LNT_N"/>
</dbReference>
<comment type="subcellular location">
    <subcellularLocation>
        <location evidence="1 9">Cell membrane</location>
        <topology evidence="1 9">Multi-pass membrane protein</topology>
    </subcellularLocation>
</comment>
<accession>A0ABT3G3J3</accession>
<dbReference type="InterPro" id="IPR036526">
    <property type="entry name" value="C-N_Hydrolase_sf"/>
</dbReference>
<feature type="domain" description="CN hydrolase" evidence="10">
    <location>
        <begin position="239"/>
        <end position="520"/>
    </location>
</feature>
<evidence type="ECO:0000256" key="5">
    <source>
        <dbReference type="ARBA" id="ARBA00022692"/>
    </source>
</evidence>
<dbReference type="PANTHER" id="PTHR38686">
    <property type="entry name" value="APOLIPOPROTEIN N-ACYLTRANSFERASE"/>
    <property type="match status" value="1"/>
</dbReference>
<protein>
    <recommendedName>
        <fullName evidence="9">Apolipoprotein N-acyltransferase</fullName>
        <shortName evidence="9">ALP N-acyltransferase</shortName>
        <ecNumber evidence="9">2.3.1.269</ecNumber>
    </recommendedName>
</protein>
<gene>
    <name evidence="9 11" type="primary">lnt</name>
    <name evidence="11" type="ORF">OJ996_11670</name>
</gene>
<feature type="transmembrane region" description="Helical" evidence="9">
    <location>
        <begin position="166"/>
        <end position="191"/>
    </location>
</feature>
<comment type="caution">
    <text evidence="11">The sequence shown here is derived from an EMBL/GenBank/DDBJ whole genome shotgun (WGS) entry which is preliminary data.</text>
</comment>
<organism evidence="11 12">
    <name type="scientific">Luteolibacter rhizosphaerae</name>
    <dbReference type="NCBI Taxonomy" id="2989719"/>
    <lineage>
        <taxon>Bacteria</taxon>
        <taxon>Pseudomonadati</taxon>
        <taxon>Verrucomicrobiota</taxon>
        <taxon>Verrucomicrobiia</taxon>
        <taxon>Verrucomicrobiales</taxon>
        <taxon>Verrucomicrobiaceae</taxon>
        <taxon>Luteolibacter</taxon>
    </lineage>
</organism>
<keyword evidence="6 9" id="KW-1133">Transmembrane helix</keyword>
<dbReference type="NCBIfam" id="TIGR00546">
    <property type="entry name" value="lnt"/>
    <property type="match status" value="1"/>
</dbReference>
<dbReference type="InterPro" id="IPR003010">
    <property type="entry name" value="C-N_Hydrolase"/>
</dbReference>
<reference evidence="11" key="1">
    <citation type="submission" date="2022-10" db="EMBL/GenBank/DDBJ databases">
        <title>Luteolibacter sp. GHJ8, whole genome shotgun sequencing project.</title>
        <authorList>
            <person name="Zhao G."/>
            <person name="Shen L."/>
        </authorList>
    </citation>
    <scope>NUCLEOTIDE SEQUENCE</scope>
    <source>
        <strain evidence="11">GHJ8</strain>
    </source>
</reference>
<evidence type="ECO:0000256" key="1">
    <source>
        <dbReference type="ARBA" id="ARBA00004651"/>
    </source>
</evidence>
<keyword evidence="12" id="KW-1185">Reference proteome</keyword>
<dbReference type="Proteomes" id="UP001165653">
    <property type="component" value="Unassembled WGS sequence"/>
</dbReference>
<evidence type="ECO:0000256" key="2">
    <source>
        <dbReference type="ARBA" id="ARBA00010065"/>
    </source>
</evidence>
<keyword evidence="3 9" id="KW-1003">Cell membrane</keyword>
<dbReference type="Pfam" id="PF20154">
    <property type="entry name" value="LNT_N"/>
    <property type="match status" value="1"/>
</dbReference>
<comment type="pathway">
    <text evidence="9">Protein modification; lipoprotein biosynthesis (N-acyl transfer).</text>
</comment>
<dbReference type="SUPFAM" id="SSF56317">
    <property type="entry name" value="Carbon-nitrogen hydrolase"/>
    <property type="match status" value="1"/>
</dbReference>
<feature type="transmembrane region" description="Helical" evidence="9">
    <location>
        <begin position="528"/>
        <end position="550"/>
    </location>
</feature>
<comment type="similarity">
    <text evidence="2 9">Belongs to the CN hydrolase family. Apolipoprotein N-acyltransferase subfamily.</text>
</comment>
<feature type="transmembrane region" description="Helical" evidence="9">
    <location>
        <begin position="59"/>
        <end position="77"/>
    </location>
</feature>
<evidence type="ECO:0000256" key="8">
    <source>
        <dbReference type="ARBA" id="ARBA00023315"/>
    </source>
</evidence>
<dbReference type="CDD" id="cd07571">
    <property type="entry name" value="ALP_N-acyl_transferase"/>
    <property type="match status" value="1"/>
</dbReference>
<feature type="transmembrane region" description="Helical" evidence="9">
    <location>
        <begin position="203"/>
        <end position="221"/>
    </location>
</feature>
<keyword evidence="4 9" id="KW-0808">Transferase</keyword>
<evidence type="ECO:0000313" key="11">
    <source>
        <dbReference type="EMBL" id="MCW1914237.1"/>
    </source>
</evidence>
<keyword evidence="8 9" id="KW-0012">Acyltransferase</keyword>
<dbReference type="Pfam" id="PF00795">
    <property type="entry name" value="CN_hydrolase"/>
    <property type="match status" value="1"/>
</dbReference>
<feature type="transmembrane region" description="Helical" evidence="9">
    <location>
        <begin position="31"/>
        <end position="47"/>
    </location>
</feature>
<keyword evidence="7 9" id="KW-0472">Membrane</keyword>
<dbReference type="InterPro" id="IPR004563">
    <property type="entry name" value="Apolipo_AcylTrfase"/>
</dbReference>
<evidence type="ECO:0000256" key="7">
    <source>
        <dbReference type="ARBA" id="ARBA00023136"/>
    </source>
</evidence>
<dbReference type="Gene3D" id="3.60.110.10">
    <property type="entry name" value="Carbon-nitrogen hydrolase"/>
    <property type="match status" value="1"/>
</dbReference>
<evidence type="ECO:0000256" key="6">
    <source>
        <dbReference type="ARBA" id="ARBA00022989"/>
    </source>
</evidence>
<evidence type="ECO:0000313" key="12">
    <source>
        <dbReference type="Proteomes" id="UP001165653"/>
    </source>
</evidence>
<feature type="transmembrane region" description="Helical" evidence="9">
    <location>
        <begin position="116"/>
        <end position="134"/>
    </location>
</feature>
<dbReference type="RefSeq" id="WP_264513760.1">
    <property type="nucleotide sequence ID" value="NZ_JAPDDR010000005.1"/>
</dbReference>
<dbReference type="PROSITE" id="PS50263">
    <property type="entry name" value="CN_HYDROLASE"/>
    <property type="match status" value="1"/>
</dbReference>
<keyword evidence="5 9" id="KW-0812">Transmembrane</keyword>
<proteinExistence type="inferred from homology"/>